<dbReference type="SUPFAM" id="SSF53335">
    <property type="entry name" value="S-adenosyl-L-methionine-dependent methyltransferases"/>
    <property type="match status" value="1"/>
</dbReference>
<comment type="caution">
    <text evidence="3">The sequence shown here is derived from an EMBL/GenBank/DDBJ whole genome shotgun (WGS) entry which is preliminary data.</text>
</comment>
<feature type="region of interest" description="Disordered" evidence="1">
    <location>
        <begin position="179"/>
        <end position="202"/>
    </location>
</feature>
<keyword evidence="4" id="KW-1185">Reference proteome</keyword>
<dbReference type="PANTHER" id="PTHR43591:SF24">
    <property type="entry name" value="2-METHOXY-6-POLYPRENYL-1,4-BENZOQUINOL METHYLASE, MITOCHONDRIAL"/>
    <property type="match status" value="1"/>
</dbReference>
<accession>A0A9N8V9P1</accession>
<proteinExistence type="predicted"/>
<dbReference type="CDD" id="cd02440">
    <property type="entry name" value="AdoMet_MTases"/>
    <property type="match status" value="1"/>
</dbReference>
<feature type="compositionally biased region" description="Basic and acidic residues" evidence="1">
    <location>
        <begin position="18"/>
        <end position="33"/>
    </location>
</feature>
<dbReference type="Pfam" id="PF13649">
    <property type="entry name" value="Methyltransf_25"/>
    <property type="match status" value="1"/>
</dbReference>
<feature type="compositionally biased region" description="Polar residues" evidence="1">
    <location>
        <begin position="188"/>
        <end position="200"/>
    </location>
</feature>
<name>A0A9N8V9P1_9GLOM</name>
<evidence type="ECO:0000259" key="2">
    <source>
        <dbReference type="Pfam" id="PF13649"/>
    </source>
</evidence>
<dbReference type="InterPro" id="IPR029063">
    <property type="entry name" value="SAM-dependent_MTases_sf"/>
</dbReference>
<feature type="region of interest" description="Disordered" evidence="1">
    <location>
        <begin position="1"/>
        <end position="59"/>
    </location>
</feature>
<dbReference type="GO" id="GO:0008168">
    <property type="term" value="F:methyltransferase activity"/>
    <property type="evidence" value="ECO:0007669"/>
    <property type="project" value="TreeGrafter"/>
</dbReference>
<sequence>MGSSCWSEFGGIRRHQKQSTERTGILEEREKTQMKLQSPPYPLQQTQHYSGSQQSLTLRSHESGISLRQQQEQLRRPKSVYREDFLPYKTLNLQPTRISQEFVTPRNSFIIAPTGGQQPSHHLFQDHLRRSSMPAVWTTPLSRTSQEFEFIPPRNLVTTRTSTGLHVIQNNSVMMTPTGPQPLHRLSQDSTSSARRNSTPGGIKFKIMDPDGTDIKNENIFPDGIKIEKSQYQHFAVKFLWKGNFMAPVKEMLKTQGTMVLDIGCGDASWIFDTAKDYPNSRFIGIDIQSDLAWKKKQTNVKFREFDFANNGLPYKNDYFDYVHGRFLGTQFTESEYCKKVIEESIRVTKPGGIIELFESEFRWVNEGPALKKLLDGYREMLELKDINPHLSLNIGRYLRDTGYVIHIRTETRLLPLGGWAGRLGEIASEVIKDGLEDGKIALSQSMHMSSTEYDSLCMEATFEFDEYNVQMPTVRWYCTKRQPRRNSLFVPI</sequence>
<dbReference type="PANTHER" id="PTHR43591">
    <property type="entry name" value="METHYLTRANSFERASE"/>
    <property type="match status" value="1"/>
</dbReference>
<reference evidence="3" key="1">
    <citation type="submission" date="2021-06" db="EMBL/GenBank/DDBJ databases">
        <authorList>
            <person name="Kallberg Y."/>
            <person name="Tangrot J."/>
            <person name="Rosling A."/>
        </authorList>
    </citation>
    <scope>NUCLEOTIDE SEQUENCE</scope>
    <source>
        <strain evidence="3">FL130A</strain>
    </source>
</reference>
<feature type="compositionally biased region" description="Polar residues" evidence="1">
    <location>
        <begin position="43"/>
        <end position="58"/>
    </location>
</feature>
<feature type="domain" description="Methyltransferase" evidence="2">
    <location>
        <begin position="260"/>
        <end position="353"/>
    </location>
</feature>
<dbReference type="InterPro" id="IPR041698">
    <property type="entry name" value="Methyltransf_25"/>
</dbReference>
<dbReference type="OrthoDB" id="2013972at2759"/>
<dbReference type="EMBL" id="CAJVPS010000077">
    <property type="protein sequence ID" value="CAG8448789.1"/>
    <property type="molecule type" value="Genomic_DNA"/>
</dbReference>
<evidence type="ECO:0000313" key="4">
    <source>
        <dbReference type="Proteomes" id="UP000789508"/>
    </source>
</evidence>
<evidence type="ECO:0000313" key="3">
    <source>
        <dbReference type="EMBL" id="CAG8448789.1"/>
    </source>
</evidence>
<evidence type="ECO:0000256" key="1">
    <source>
        <dbReference type="SAM" id="MobiDB-lite"/>
    </source>
</evidence>
<dbReference type="Proteomes" id="UP000789508">
    <property type="component" value="Unassembled WGS sequence"/>
</dbReference>
<dbReference type="Gene3D" id="3.40.50.150">
    <property type="entry name" value="Vaccinia Virus protein VP39"/>
    <property type="match status" value="1"/>
</dbReference>
<dbReference type="AlphaFoldDB" id="A0A9N8V9P1"/>
<protein>
    <submittedName>
        <fullName evidence="3">2905_t:CDS:1</fullName>
    </submittedName>
</protein>
<organism evidence="3 4">
    <name type="scientific">Ambispora leptoticha</name>
    <dbReference type="NCBI Taxonomy" id="144679"/>
    <lineage>
        <taxon>Eukaryota</taxon>
        <taxon>Fungi</taxon>
        <taxon>Fungi incertae sedis</taxon>
        <taxon>Mucoromycota</taxon>
        <taxon>Glomeromycotina</taxon>
        <taxon>Glomeromycetes</taxon>
        <taxon>Archaeosporales</taxon>
        <taxon>Ambisporaceae</taxon>
        <taxon>Ambispora</taxon>
    </lineage>
</organism>
<gene>
    <name evidence="3" type="ORF">ALEPTO_LOCUS865</name>
</gene>